<evidence type="ECO:0000256" key="1">
    <source>
        <dbReference type="ARBA" id="ARBA00008635"/>
    </source>
</evidence>
<reference evidence="3 4" key="1">
    <citation type="submission" date="2017-01" db="EMBL/GenBank/DDBJ databases">
        <authorList>
            <person name="Varghese N."/>
            <person name="Submissions S."/>
        </authorList>
    </citation>
    <scope>NUCLEOTIDE SEQUENCE [LARGE SCALE GENOMIC DNA]</scope>
    <source>
        <strain evidence="3 4">ATCC 23464</strain>
    </source>
</reference>
<protein>
    <submittedName>
        <fullName evidence="3">Uncharacterized damage-inducible protein DinB (Forms a four-helix bundle)</fullName>
    </submittedName>
</protein>
<sequence length="157" mass="18690">MNEEMILTPIFNQLNIAIQSLIHMSEQFTEEELSITPIMNKRSVLDVFSHIAVICRADHLISCEATMDEMSEFYKHNEPITLSDIRRHLGENFQYLYEVYAEYTHKELFEIKTSYWGVSYSRYEWLLEIVAHVFHHRGQLHSMLTHNVRDPKVPLFE</sequence>
<keyword evidence="2" id="KW-0479">Metal-binding</keyword>
<dbReference type="InterPro" id="IPR034660">
    <property type="entry name" value="DinB/YfiT-like"/>
</dbReference>
<evidence type="ECO:0000313" key="3">
    <source>
        <dbReference type="EMBL" id="SIQ50232.1"/>
    </source>
</evidence>
<comment type="caution">
    <text evidence="3">The sequence shown here is derived from an EMBL/GenBank/DDBJ whole genome shotgun (WGS) entry which is preliminary data.</text>
</comment>
<dbReference type="Gene3D" id="1.20.120.450">
    <property type="entry name" value="dinb family like domain"/>
    <property type="match status" value="1"/>
</dbReference>
<keyword evidence="4" id="KW-1185">Reference proteome</keyword>
<organism evidence="3 4">
    <name type="scientific">Paenibacillus macquariensis</name>
    <dbReference type="NCBI Taxonomy" id="948756"/>
    <lineage>
        <taxon>Bacteria</taxon>
        <taxon>Bacillati</taxon>
        <taxon>Bacillota</taxon>
        <taxon>Bacilli</taxon>
        <taxon>Bacillales</taxon>
        <taxon>Paenibacillaceae</taxon>
        <taxon>Paenibacillus</taxon>
    </lineage>
</organism>
<dbReference type="RefSeq" id="WP_068581084.1">
    <property type="nucleotide sequence ID" value="NZ_FTNK01000002.1"/>
</dbReference>
<name>A0ABY1JNP9_9BACL</name>
<evidence type="ECO:0000313" key="4">
    <source>
        <dbReference type="Proteomes" id="UP000186666"/>
    </source>
</evidence>
<dbReference type="InterPro" id="IPR007837">
    <property type="entry name" value="DinB"/>
</dbReference>
<comment type="similarity">
    <text evidence="1">Belongs to the DinB family.</text>
</comment>
<accession>A0ABY1JNP9</accession>
<gene>
    <name evidence="3" type="ORF">SAMN05421578_102284</name>
</gene>
<dbReference type="Proteomes" id="UP000186666">
    <property type="component" value="Unassembled WGS sequence"/>
</dbReference>
<evidence type="ECO:0000256" key="2">
    <source>
        <dbReference type="ARBA" id="ARBA00022723"/>
    </source>
</evidence>
<dbReference type="Pfam" id="PF05163">
    <property type="entry name" value="DinB"/>
    <property type="match status" value="1"/>
</dbReference>
<proteinExistence type="inferred from homology"/>
<dbReference type="EMBL" id="FTNK01000002">
    <property type="protein sequence ID" value="SIQ50232.1"/>
    <property type="molecule type" value="Genomic_DNA"/>
</dbReference>
<dbReference type="SUPFAM" id="SSF109854">
    <property type="entry name" value="DinB/YfiT-like putative metalloenzymes"/>
    <property type="match status" value="1"/>
</dbReference>